<dbReference type="AlphaFoldDB" id="A0A0F9GM11"/>
<accession>A0A0F9GM11</accession>
<name>A0A0F9GM11_9ZZZZ</name>
<feature type="non-terminal residue" evidence="1">
    <location>
        <position position="46"/>
    </location>
</feature>
<dbReference type="EMBL" id="LAZR01019704">
    <property type="protein sequence ID" value="KKL91551.1"/>
    <property type="molecule type" value="Genomic_DNA"/>
</dbReference>
<evidence type="ECO:0000313" key="1">
    <source>
        <dbReference type="EMBL" id="KKL91551.1"/>
    </source>
</evidence>
<comment type="caution">
    <text evidence="1">The sequence shown here is derived from an EMBL/GenBank/DDBJ whole genome shotgun (WGS) entry which is preliminary data.</text>
</comment>
<gene>
    <name evidence="1" type="ORF">LCGC14_1893620</name>
</gene>
<reference evidence="1" key="1">
    <citation type="journal article" date="2015" name="Nature">
        <title>Complex archaea that bridge the gap between prokaryotes and eukaryotes.</title>
        <authorList>
            <person name="Spang A."/>
            <person name="Saw J.H."/>
            <person name="Jorgensen S.L."/>
            <person name="Zaremba-Niedzwiedzka K."/>
            <person name="Martijn J."/>
            <person name="Lind A.E."/>
            <person name="van Eijk R."/>
            <person name="Schleper C."/>
            <person name="Guy L."/>
            <person name="Ettema T.J."/>
        </authorList>
    </citation>
    <scope>NUCLEOTIDE SEQUENCE</scope>
</reference>
<proteinExistence type="predicted"/>
<sequence length="46" mass="5201">MKINLIKILPSSSQIINKLNFINFSHGTVVYWLRSYPHQVGEGGSI</sequence>
<protein>
    <submittedName>
        <fullName evidence="1">Uncharacterized protein</fullName>
    </submittedName>
</protein>
<organism evidence="1">
    <name type="scientific">marine sediment metagenome</name>
    <dbReference type="NCBI Taxonomy" id="412755"/>
    <lineage>
        <taxon>unclassified sequences</taxon>
        <taxon>metagenomes</taxon>
        <taxon>ecological metagenomes</taxon>
    </lineage>
</organism>